<gene>
    <name evidence="2" type="ORF">M011DRAFT_457578</name>
</gene>
<sequence length="829" mass="92225">MRSATSSPAEESQDSMSDSSYEFLGRSEGDAADLSDTVSVDTPIPDDISSLSDGFGHDDDEEEDDDVSVAASSQHEPAQPTTVEYPQTDAQYTSLDVSKSLASHDTELGSDIYQKLSEHVTTDENVLQAYEVIREFGTADMPEVFRTYGHPQIRLGAQMAVSTQVLPTSRSYRILYVGHLDAWAMDAVNAHIGAALHSSPSSSRYNVFQEPHPTGTPSSSRVQLERSGTELIVDHCASPDLHQRGDDTHLLVVTLNDGSRLRFGRIMIGSNRHLSTAGGELPDLIILGHPRVHSTPESELEEARFRIIRDVLKEHRIPVIDIAVVRPYGQDAYTFDSDDLRLVVQGRSEDHDYTTLKELPIDVFEFLTLEPEQLNRHLSHLTATQTPRNSTTGTLASRAWSLMDTLRTFSKANGRFLLPSFLRERELSSTEIFSTMWVCVLLAGLLMACNSLVSTGGTSVSLATDGVTTGLPTRSAPSLRGTVSSAAVGVCYSNAPASCTPYAPASTASIGEPRPLEKKAEAAPPLDMKALVDWMDLWAYEPINISNFTIEATSANTFMITYPSHLKGNKRKPAFYVRVLKGSEPVAIRVLESPEGKEVTLITSFPEDTFNVSIYGSRRDKLVQTTELKLGTPPSKLSHLSNRFRELSRTVRQDFAIIQGTVRSESQRATERLSKRLDGIDELWKTTLHRSQWWSQQLQESKSTVADRAEKLASTMTAQWRIASDSSKSTLKQAQMTWNSVGSRLAALGRQGSSFGWERTRPLRTSKVVLQARERSLRLRCDLETRLGWQDSRSCQTLRQMELEKEAQRLIDERRRKGRAWGWRLDDDS</sequence>
<dbReference type="EMBL" id="MU006568">
    <property type="protein sequence ID" value="KAF2748893.1"/>
    <property type="molecule type" value="Genomic_DNA"/>
</dbReference>
<feature type="region of interest" description="Disordered" evidence="1">
    <location>
        <begin position="202"/>
        <end position="221"/>
    </location>
</feature>
<feature type="region of interest" description="Disordered" evidence="1">
    <location>
        <begin position="1"/>
        <end position="87"/>
    </location>
</feature>
<feature type="compositionally biased region" description="Polar residues" evidence="1">
    <location>
        <begin position="70"/>
        <end position="87"/>
    </location>
</feature>
<evidence type="ECO:0000313" key="3">
    <source>
        <dbReference type="Proteomes" id="UP000799440"/>
    </source>
</evidence>
<dbReference type="Proteomes" id="UP000799440">
    <property type="component" value="Unassembled WGS sequence"/>
</dbReference>
<keyword evidence="3" id="KW-1185">Reference proteome</keyword>
<organism evidence="2 3">
    <name type="scientific">Sporormia fimetaria CBS 119925</name>
    <dbReference type="NCBI Taxonomy" id="1340428"/>
    <lineage>
        <taxon>Eukaryota</taxon>
        <taxon>Fungi</taxon>
        <taxon>Dikarya</taxon>
        <taxon>Ascomycota</taxon>
        <taxon>Pezizomycotina</taxon>
        <taxon>Dothideomycetes</taxon>
        <taxon>Pleosporomycetidae</taxon>
        <taxon>Pleosporales</taxon>
        <taxon>Sporormiaceae</taxon>
        <taxon>Sporormia</taxon>
    </lineage>
</organism>
<evidence type="ECO:0000313" key="2">
    <source>
        <dbReference type="EMBL" id="KAF2748893.1"/>
    </source>
</evidence>
<name>A0A6A6VF88_9PLEO</name>
<dbReference type="OrthoDB" id="439943at2759"/>
<reference evidence="2" key="1">
    <citation type="journal article" date="2020" name="Stud. Mycol.">
        <title>101 Dothideomycetes genomes: a test case for predicting lifestyles and emergence of pathogens.</title>
        <authorList>
            <person name="Haridas S."/>
            <person name="Albert R."/>
            <person name="Binder M."/>
            <person name="Bloem J."/>
            <person name="Labutti K."/>
            <person name="Salamov A."/>
            <person name="Andreopoulos B."/>
            <person name="Baker S."/>
            <person name="Barry K."/>
            <person name="Bills G."/>
            <person name="Bluhm B."/>
            <person name="Cannon C."/>
            <person name="Castanera R."/>
            <person name="Culley D."/>
            <person name="Daum C."/>
            <person name="Ezra D."/>
            <person name="Gonzalez J."/>
            <person name="Henrissat B."/>
            <person name="Kuo A."/>
            <person name="Liang C."/>
            <person name="Lipzen A."/>
            <person name="Lutzoni F."/>
            <person name="Magnuson J."/>
            <person name="Mondo S."/>
            <person name="Nolan M."/>
            <person name="Ohm R."/>
            <person name="Pangilinan J."/>
            <person name="Park H.-J."/>
            <person name="Ramirez L."/>
            <person name="Alfaro M."/>
            <person name="Sun H."/>
            <person name="Tritt A."/>
            <person name="Yoshinaga Y."/>
            <person name="Zwiers L.-H."/>
            <person name="Turgeon B."/>
            <person name="Goodwin S."/>
            <person name="Spatafora J."/>
            <person name="Crous P."/>
            <person name="Grigoriev I."/>
        </authorList>
    </citation>
    <scope>NUCLEOTIDE SEQUENCE</scope>
    <source>
        <strain evidence="2">CBS 119925</strain>
    </source>
</reference>
<dbReference type="AlphaFoldDB" id="A0A6A6VF88"/>
<proteinExistence type="predicted"/>
<evidence type="ECO:0000256" key="1">
    <source>
        <dbReference type="SAM" id="MobiDB-lite"/>
    </source>
</evidence>
<protein>
    <submittedName>
        <fullName evidence="2">Uncharacterized protein</fullName>
    </submittedName>
</protein>
<accession>A0A6A6VF88</accession>
<feature type="compositionally biased region" description="Polar residues" evidence="1">
    <location>
        <begin position="1"/>
        <end position="20"/>
    </location>
</feature>
<feature type="compositionally biased region" description="Acidic residues" evidence="1">
    <location>
        <begin position="58"/>
        <end position="67"/>
    </location>
</feature>